<evidence type="ECO:0000256" key="5">
    <source>
        <dbReference type="SAM" id="MobiDB-lite"/>
    </source>
</evidence>
<evidence type="ECO:0000313" key="8">
    <source>
        <dbReference type="Proteomes" id="UP000279259"/>
    </source>
</evidence>
<sequence length="524" mass="58134">MGPVRHQSERAGGGVFALRADEPGRPGCESRGERGVTRGNPCEMLHNIAQPDFEAMVMRLIEKNSNVDLRQGWTWMSSEEVGEGNDAHVSTVIKNTYTGEETTVKSSLVIGCDGANSRVRQSLGITADAEDGTETMMTIHFSADLRPVVKDRVGMLHWIMDPMARGFIIAYDLGGNQVLIHNFDPQHHSLESFTEDKCRAIVGAAIGQDVPVKFHSSMPWLLRRQVADEYFRGRVVLAGDSAHSFPPTGGLGLNSGIADAHNLAYKISAVYHGWADLPKVLNSYQTERRPVAVRNSMQSVRNGRKIFALLKALKNTDPDVDVARREMALALRDPQQFALIQELIKEQVEHFDNLMLHIGYVYEPGWNPKNATDFTPAYRTGARLPHAWIKPRAGFLAHLPEVDLAFLQDDLEPTKIARWKYSTLDLVAADSFTLLFDQSSHWAGKVDGVLADLNKSRVPVRAVQHGRDFDIVEEQQRHGWLDGFNLLEGNLVVVRPDQHIAFLAGPAESAGDVAQQIRETLGTA</sequence>
<dbReference type="Gene3D" id="3.50.50.60">
    <property type="entry name" value="FAD/NAD(P)-binding domain"/>
    <property type="match status" value="2"/>
</dbReference>
<organism evidence="7 8">
    <name type="scientific">Saitozyma podzolica</name>
    <dbReference type="NCBI Taxonomy" id="1890683"/>
    <lineage>
        <taxon>Eukaryota</taxon>
        <taxon>Fungi</taxon>
        <taxon>Dikarya</taxon>
        <taxon>Basidiomycota</taxon>
        <taxon>Agaricomycotina</taxon>
        <taxon>Tremellomycetes</taxon>
        <taxon>Tremellales</taxon>
        <taxon>Trimorphomycetaceae</taxon>
        <taxon>Saitozyma</taxon>
    </lineage>
</organism>
<keyword evidence="4" id="KW-0560">Oxidoreductase</keyword>
<dbReference type="SUPFAM" id="SSF51905">
    <property type="entry name" value="FAD/NAD(P)-binding domain"/>
    <property type="match status" value="1"/>
</dbReference>
<dbReference type="GO" id="GO:0071949">
    <property type="term" value="F:FAD binding"/>
    <property type="evidence" value="ECO:0007669"/>
    <property type="project" value="InterPro"/>
</dbReference>
<dbReference type="InterPro" id="IPR036188">
    <property type="entry name" value="FAD/NAD-bd_sf"/>
</dbReference>
<evidence type="ECO:0000256" key="2">
    <source>
        <dbReference type="ARBA" id="ARBA00022630"/>
    </source>
</evidence>
<evidence type="ECO:0000256" key="1">
    <source>
        <dbReference type="ARBA" id="ARBA00001974"/>
    </source>
</evidence>
<evidence type="ECO:0000256" key="4">
    <source>
        <dbReference type="ARBA" id="ARBA00023002"/>
    </source>
</evidence>
<dbReference type="Gene3D" id="3.40.30.120">
    <property type="match status" value="1"/>
</dbReference>
<proteinExistence type="predicted"/>
<keyword evidence="3" id="KW-0274">FAD</keyword>
<comment type="cofactor">
    <cofactor evidence="1">
        <name>FAD</name>
        <dbReference type="ChEBI" id="CHEBI:57692"/>
    </cofactor>
</comment>
<dbReference type="Pfam" id="PF01494">
    <property type="entry name" value="FAD_binding_3"/>
    <property type="match status" value="1"/>
</dbReference>
<dbReference type="InterPro" id="IPR002938">
    <property type="entry name" value="FAD-bd"/>
</dbReference>
<protein>
    <recommendedName>
        <fullName evidence="6">FAD-binding domain-containing protein</fullName>
    </recommendedName>
</protein>
<feature type="compositionally biased region" description="Basic and acidic residues" evidence="5">
    <location>
        <begin position="19"/>
        <end position="36"/>
    </location>
</feature>
<dbReference type="AlphaFoldDB" id="A0A427YXB5"/>
<dbReference type="PANTHER" id="PTHR43004">
    <property type="entry name" value="TRK SYSTEM POTASSIUM UPTAKE PROTEIN"/>
    <property type="match status" value="1"/>
</dbReference>
<dbReference type="STRING" id="1890683.A0A427YXB5"/>
<name>A0A427YXB5_9TREE</name>
<comment type="caution">
    <text evidence="7">The sequence shown here is derived from an EMBL/GenBank/DDBJ whole genome shotgun (WGS) entry which is preliminary data.</text>
</comment>
<dbReference type="OrthoDB" id="2690153at2759"/>
<dbReference type="GO" id="GO:0016709">
    <property type="term" value="F:oxidoreductase activity, acting on paired donors, with incorporation or reduction of molecular oxygen, NAD(P)H as one donor, and incorporation of one atom of oxygen"/>
    <property type="evidence" value="ECO:0007669"/>
    <property type="project" value="UniProtKB-ARBA"/>
</dbReference>
<dbReference type="EMBL" id="RSCD01000001">
    <property type="protein sequence ID" value="RSH95727.1"/>
    <property type="molecule type" value="Genomic_DNA"/>
</dbReference>
<dbReference type="PRINTS" id="PR00420">
    <property type="entry name" value="RNGMNOXGNASE"/>
</dbReference>
<feature type="region of interest" description="Disordered" evidence="5">
    <location>
        <begin position="1"/>
        <end position="38"/>
    </location>
</feature>
<evidence type="ECO:0000259" key="6">
    <source>
        <dbReference type="Pfam" id="PF01494"/>
    </source>
</evidence>
<dbReference type="Proteomes" id="UP000279259">
    <property type="component" value="Unassembled WGS sequence"/>
</dbReference>
<dbReference type="PANTHER" id="PTHR43004:SF19">
    <property type="entry name" value="BINDING MONOOXYGENASE, PUTATIVE (JCVI)-RELATED"/>
    <property type="match status" value="1"/>
</dbReference>
<feature type="domain" description="FAD-binding" evidence="6">
    <location>
        <begin position="40"/>
        <end position="295"/>
    </location>
</feature>
<dbReference type="InterPro" id="IPR050641">
    <property type="entry name" value="RIFMO-like"/>
</dbReference>
<evidence type="ECO:0000256" key="3">
    <source>
        <dbReference type="ARBA" id="ARBA00022827"/>
    </source>
</evidence>
<gene>
    <name evidence="7" type="ORF">EHS25_000819</name>
</gene>
<keyword evidence="2" id="KW-0285">Flavoprotein</keyword>
<keyword evidence="8" id="KW-1185">Reference proteome</keyword>
<reference evidence="7 8" key="1">
    <citation type="submission" date="2018-11" db="EMBL/GenBank/DDBJ databases">
        <title>Genome sequence of Saitozyma podzolica DSM 27192.</title>
        <authorList>
            <person name="Aliyu H."/>
            <person name="Gorte O."/>
            <person name="Ochsenreither K."/>
        </authorList>
    </citation>
    <scope>NUCLEOTIDE SEQUENCE [LARGE SCALE GENOMIC DNA]</scope>
    <source>
        <strain evidence="7 8">DSM 27192</strain>
    </source>
</reference>
<evidence type="ECO:0000313" key="7">
    <source>
        <dbReference type="EMBL" id="RSH95727.1"/>
    </source>
</evidence>
<accession>A0A427YXB5</accession>